<dbReference type="RefSeq" id="WP_091582303.1">
    <property type="nucleotide sequence ID" value="NZ_FNDU01000003.1"/>
</dbReference>
<evidence type="ECO:0000259" key="1">
    <source>
        <dbReference type="Pfam" id="PF01569"/>
    </source>
</evidence>
<dbReference type="InterPro" id="IPR000326">
    <property type="entry name" value="PAP2/HPO"/>
</dbReference>
<gene>
    <name evidence="2" type="ORF">SAMN05216352_10373</name>
</gene>
<accession>A0A1G8FT68</accession>
<evidence type="ECO:0000313" key="3">
    <source>
        <dbReference type="Proteomes" id="UP000199017"/>
    </source>
</evidence>
<dbReference type="CDD" id="cd03398">
    <property type="entry name" value="PAP2_haloperoxidase"/>
    <property type="match status" value="1"/>
</dbReference>
<dbReference type="AlphaFoldDB" id="A0A1G8FT68"/>
<protein>
    <submittedName>
        <fullName evidence="2">PAP2 superfamily protein</fullName>
    </submittedName>
</protein>
<dbReference type="EMBL" id="FNDU01000003">
    <property type="protein sequence ID" value="SDH85301.1"/>
    <property type="molecule type" value="Genomic_DNA"/>
</dbReference>
<dbReference type="SUPFAM" id="SSF48317">
    <property type="entry name" value="Acid phosphatase/Vanadium-dependent haloperoxidase"/>
    <property type="match status" value="1"/>
</dbReference>
<feature type="domain" description="Phosphatidic acid phosphatase type 2/haloperoxidase" evidence="1">
    <location>
        <begin position="134"/>
        <end position="231"/>
    </location>
</feature>
<dbReference type="Proteomes" id="UP000199017">
    <property type="component" value="Unassembled WGS sequence"/>
</dbReference>
<keyword evidence="3" id="KW-1185">Reference proteome</keyword>
<dbReference type="PANTHER" id="PTHR34599:SF1">
    <property type="entry name" value="PHOSPHATIDIC ACID PHOSPHATASE TYPE 2_HALOPEROXIDASE DOMAIN-CONTAINING PROTEIN"/>
    <property type="match status" value="1"/>
</dbReference>
<dbReference type="InterPro" id="IPR036938">
    <property type="entry name" value="PAP2/HPO_sf"/>
</dbReference>
<dbReference type="PANTHER" id="PTHR34599">
    <property type="entry name" value="PEROXIDASE-RELATED"/>
    <property type="match status" value="1"/>
</dbReference>
<dbReference type="OrthoDB" id="7793240at2"/>
<dbReference type="InterPro" id="IPR052559">
    <property type="entry name" value="V-haloperoxidase"/>
</dbReference>
<evidence type="ECO:0000313" key="2">
    <source>
        <dbReference type="EMBL" id="SDH85301.1"/>
    </source>
</evidence>
<proteinExistence type="predicted"/>
<dbReference type="Gene3D" id="1.10.606.20">
    <property type="match status" value="1"/>
</dbReference>
<dbReference type="STRING" id="930129.SAMN05216352_10373"/>
<organism evidence="2 3">
    <name type="scientific">Alteribacillus bidgolensis</name>
    <dbReference type="NCBI Taxonomy" id="930129"/>
    <lineage>
        <taxon>Bacteria</taxon>
        <taxon>Bacillati</taxon>
        <taxon>Bacillota</taxon>
        <taxon>Bacilli</taxon>
        <taxon>Bacillales</taxon>
        <taxon>Bacillaceae</taxon>
        <taxon>Alteribacillus</taxon>
    </lineage>
</organism>
<sequence length="238" mass="27580">MRTIYRRWSEYPYPGEQTPPKAHPEPAYFPMFFVSRRENNEFLDPFRLRIIWQIKNPIKVDWETELSIVEQTILSLTPQKIQIAQFWGNAEATQNMIPMIFSLARKYRLGSPNIARIFGYFHAGVNDAFVMSWYFKYLWDVARPNQYGRNLSPILLTPLFPSYPSAHATVAGCAEAILTYFFPLEAAGIRRTMEECALSRLYAGVHFKVDNDEGLRLGRQIGGIVVRLLKAQNPNNIR</sequence>
<dbReference type="Pfam" id="PF01569">
    <property type="entry name" value="PAP2"/>
    <property type="match status" value="1"/>
</dbReference>
<name>A0A1G8FT68_9BACI</name>
<reference evidence="2 3" key="1">
    <citation type="submission" date="2016-10" db="EMBL/GenBank/DDBJ databases">
        <authorList>
            <person name="de Groot N.N."/>
        </authorList>
    </citation>
    <scope>NUCLEOTIDE SEQUENCE [LARGE SCALE GENOMIC DNA]</scope>
    <source>
        <strain evidence="3">P4B,CCM 7963,CECT 7998,DSM 25260,IBRC-M 10614,KCTC 13821</strain>
    </source>
</reference>